<dbReference type="Gene3D" id="2.40.50.90">
    <property type="match status" value="1"/>
</dbReference>
<name>A0A6C0J2V8_9ZZZZ</name>
<dbReference type="PROSITE" id="PS50830">
    <property type="entry name" value="TNASE_3"/>
    <property type="match status" value="1"/>
</dbReference>
<reference evidence="2" key="1">
    <citation type="journal article" date="2020" name="Nature">
        <title>Giant virus diversity and host interactions through global metagenomics.</title>
        <authorList>
            <person name="Schulz F."/>
            <person name="Roux S."/>
            <person name="Paez-Espino D."/>
            <person name="Jungbluth S."/>
            <person name="Walsh D.A."/>
            <person name="Denef V.J."/>
            <person name="McMahon K.D."/>
            <person name="Konstantinidis K.T."/>
            <person name="Eloe-Fadrosh E.A."/>
            <person name="Kyrpides N.C."/>
            <person name="Woyke T."/>
        </authorList>
    </citation>
    <scope>NUCLEOTIDE SEQUENCE</scope>
    <source>
        <strain evidence="2">GVMAG-M-3300025699-48</strain>
    </source>
</reference>
<dbReference type="SUPFAM" id="SSF50199">
    <property type="entry name" value="Staphylococcal nuclease"/>
    <property type="match status" value="1"/>
</dbReference>
<dbReference type="SMART" id="SM00318">
    <property type="entry name" value="SNc"/>
    <property type="match status" value="1"/>
</dbReference>
<dbReference type="EMBL" id="MN740306">
    <property type="protein sequence ID" value="QHT99189.1"/>
    <property type="molecule type" value="Genomic_DNA"/>
</dbReference>
<dbReference type="Pfam" id="PF00565">
    <property type="entry name" value="SNase"/>
    <property type="match status" value="1"/>
</dbReference>
<proteinExistence type="predicted"/>
<protein>
    <recommendedName>
        <fullName evidence="1">TNase-like domain-containing protein</fullName>
    </recommendedName>
</protein>
<dbReference type="AlphaFoldDB" id="A0A6C0J2V8"/>
<evidence type="ECO:0000313" key="2">
    <source>
        <dbReference type="EMBL" id="QHT99189.1"/>
    </source>
</evidence>
<dbReference type="InterPro" id="IPR035437">
    <property type="entry name" value="SNase_OB-fold_sf"/>
</dbReference>
<accession>A0A6C0J2V8</accession>
<evidence type="ECO:0000259" key="1">
    <source>
        <dbReference type="PROSITE" id="PS50830"/>
    </source>
</evidence>
<feature type="domain" description="TNase-like" evidence="1">
    <location>
        <begin position="20"/>
        <end position="138"/>
    </location>
</feature>
<organism evidence="2">
    <name type="scientific">viral metagenome</name>
    <dbReference type="NCBI Taxonomy" id="1070528"/>
    <lineage>
        <taxon>unclassified sequences</taxon>
        <taxon>metagenomes</taxon>
        <taxon>organismal metagenomes</taxon>
    </lineage>
</organism>
<dbReference type="InterPro" id="IPR016071">
    <property type="entry name" value="Staphylococal_nuclease_OB-fold"/>
</dbReference>
<sequence>MEIDWANLDNTVELFSLEGQEHLAKVVDVYDGDTIKCVFPIHNKLYRWNCRLSGVDTPEIRTRCSIEKKHGYKVRDYLRDKILNRMVYLQCNEFDKYGRLLVNILYDDCIINDWLIQNDYAFQYDGGTKQSWSEYLSL</sequence>